<reference evidence="1" key="1">
    <citation type="submission" date="2021-02" db="EMBL/GenBank/DDBJ databases">
        <title>Comparative genomics reveals that relaxation of natural selection precedes convergent phenotypic evolution of cavefish.</title>
        <authorList>
            <person name="Peng Z."/>
        </authorList>
    </citation>
    <scope>NUCLEOTIDE SEQUENCE</scope>
    <source>
        <tissue evidence="1">Muscle</tissue>
    </source>
</reference>
<dbReference type="Gene3D" id="1.20.190.50">
    <property type="match status" value="1"/>
</dbReference>
<keyword evidence="2" id="KW-1185">Reference proteome</keyword>
<dbReference type="Proteomes" id="UP001059041">
    <property type="component" value="Linkage Group LG24"/>
</dbReference>
<organism evidence="1 2">
    <name type="scientific">Triplophysa rosa</name>
    <name type="common">Cave loach</name>
    <dbReference type="NCBI Taxonomy" id="992332"/>
    <lineage>
        <taxon>Eukaryota</taxon>
        <taxon>Metazoa</taxon>
        <taxon>Chordata</taxon>
        <taxon>Craniata</taxon>
        <taxon>Vertebrata</taxon>
        <taxon>Euteleostomi</taxon>
        <taxon>Actinopterygii</taxon>
        <taxon>Neopterygii</taxon>
        <taxon>Teleostei</taxon>
        <taxon>Ostariophysi</taxon>
        <taxon>Cypriniformes</taxon>
        <taxon>Nemacheilidae</taxon>
        <taxon>Triplophysa</taxon>
    </lineage>
</organism>
<dbReference type="EMBL" id="JAFHDT010000024">
    <property type="protein sequence ID" value="KAI7791896.1"/>
    <property type="molecule type" value="Genomic_DNA"/>
</dbReference>
<protein>
    <submittedName>
        <fullName evidence="1">Uncharacterized protein</fullName>
    </submittedName>
</protein>
<proteinExistence type="predicted"/>
<gene>
    <name evidence="1" type="ORF">IRJ41_013425</name>
</gene>
<accession>A0A9W7W992</accession>
<feature type="non-terminal residue" evidence="1">
    <location>
        <position position="82"/>
    </location>
</feature>
<dbReference type="AlphaFoldDB" id="A0A9W7W992"/>
<evidence type="ECO:0000313" key="2">
    <source>
        <dbReference type="Proteomes" id="UP001059041"/>
    </source>
</evidence>
<sequence length="82" mass="9351">NNTISTGQGHDNTRDSRRCNTNEDFLHKDQTYNSSNHSGVITSMYQVVFSKEELQKFLQKMSESSLLLLDKGLDPLGYEIQP</sequence>
<name>A0A9W7W992_TRIRA</name>
<evidence type="ECO:0000313" key="1">
    <source>
        <dbReference type="EMBL" id="KAI7791896.1"/>
    </source>
</evidence>
<comment type="caution">
    <text evidence="1">The sequence shown here is derived from an EMBL/GenBank/DDBJ whole genome shotgun (WGS) entry which is preliminary data.</text>
</comment>